<organism evidence="1 2">
    <name type="scientific">Paramecium octaurelia</name>
    <dbReference type="NCBI Taxonomy" id="43137"/>
    <lineage>
        <taxon>Eukaryota</taxon>
        <taxon>Sar</taxon>
        <taxon>Alveolata</taxon>
        <taxon>Ciliophora</taxon>
        <taxon>Intramacronucleata</taxon>
        <taxon>Oligohymenophorea</taxon>
        <taxon>Peniculida</taxon>
        <taxon>Parameciidae</taxon>
        <taxon>Paramecium</taxon>
    </lineage>
</organism>
<dbReference type="EMBL" id="CAJJDP010000083">
    <property type="protein sequence ID" value="CAD8185104.1"/>
    <property type="molecule type" value="Genomic_DNA"/>
</dbReference>
<dbReference type="AlphaFoldDB" id="A0A8S1W4V0"/>
<proteinExistence type="predicted"/>
<reference evidence="1" key="1">
    <citation type="submission" date="2021-01" db="EMBL/GenBank/DDBJ databases">
        <authorList>
            <consortium name="Genoscope - CEA"/>
            <person name="William W."/>
        </authorList>
    </citation>
    <scope>NUCLEOTIDE SEQUENCE</scope>
</reference>
<evidence type="ECO:0000313" key="2">
    <source>
        <dbReference type="Proteomes" id="UP000683925"/>
    </source>
</evidence>
<sequence>MFDNVSLQRSEILSAFFQGLRLTQKQMIQTILTFWFVIEMSETKKNNYGIRFTERNQLKLPNLRLSKQEMFSPSDMKELYIQTFKGRLIDQLRKNFGQLTILIEEQRC</sequence>
<protein>
    <submittedName>
        <fullName evidence="1">Uncharacterized protein</fullName>
    </submittedName>
</protein>
<dbReference type="Proteomes" id="UP000683925">
    <property type="component" value="Unassembled WGS sequence"/>
</dbReference>
<name>A0A8S1W4V0_PAROT</name>
<keyword evidence="2" id="KW-1185">Reference proteome</keyword>
<gene>
    <name evidence="1" type="ORF">POCTA_138.1.T0840241</name>
</gene>
<comment type="caution">
    <text evidence="1">The sequence shown here is derived from an EMBL/GenBank/DDBJ whole genome shotgun (WGS) entry which is preliminary data.</text>
</comment>
<accession>A0A8S1W4V0</accession>
<evidence type="ECO:0000313" key="1">
    <source>
        <dbReference type="EMBL" id="CAD8185104.1"/>
    </source>
</evidence>